<dbReference type="AlphaFoldDB" id="A0A328B615"/>
<dbReference type="EMBL" id="QFYS01000010">
    <property type="protein sequence ID" value="RAK62810.1"/>
    <property type="molecule type" value="Genomic_DNA"/>
</dbReference>
<proteinExistence type="predicted"/>
<comment type="caution">
    <text evidence="1">The sequence shown here is derived from an EMBL/GenBank/DDBJ whole genome shotgun (WGS) entry which is preliminary data.</text>
</comment>
<accession>A0A328B615</accession>
<reference evidence="1 2" key="1">
    <citation type="submission" date="2018-05" db="EMBL/GenBank/DDBJ databases">
        <authorList>
            <person name="Lanie J.A."/>
            <person name="Ng W.-L."/>
            <person name="Kazmierczak K.M."/>
            <person name="Andrzejewski T.M."/>
            <person name="Davidsen T.M."/>
            <person name="Wayne K.J."/>
            <person name="Tettelin H."/>
            <person name="Glass J.I."/>
            <person name="Rusch D."/>
            <person name="Podicherti R."/>
            <person name="Tsui H.-C.T."/>
            <person name="Winkler M.E."/>
        </authorList>
    </citation>
    <scope>NUCLEOTIDE SEQUENCE [LARGE SCALE GENOMIC DNA]</scope>
    <source>
        <strain evidence="1 2">BUT-10</strain>
    </source>
</reference>
<name>A0A328B615_9CAUL</name>
<keyword evidence="2" id="KW-1185">Reference proteome</keyword>
<evidence type="ECO:0000313" key="2">
    <source>
        <dbReference type="Proteomes" id="UP000249524"/>
    </source>
</evidence>
<gene>
    <name evidence="1" type="ORF">DJ019_18315</name>
</gene>
<organism evidence="1 2">
    <name type="scientific">Phenylobacterium kunshanense</name>
    <dbReference type="NCBI Taxonomy" id="1445034"/>
    <lineage>
        <taxon>Bacteria</taxon>
        <taxon>Pseudomonadati</taxon>
        <taxon>Pseudomonadota</taxon>
        <taxon>Alphaproteobacteria</taxon>
        <taxon>Caulobacterales</taxon>
        <taxon>Caulobacteraceae</taxon>
        <taxon>Phenylobacterium</taxon>
    </lineage>
</organism>
<dbReference type="Proteomes" id="UP000249524">
    <property type="component" value="Unassembled WGS sequence"/>
</dbReference>
<sequence>MSATPPMPSAALMEASASEALELWTCACGLWGDYLTSLAGAVTPMAVMEANTRLMAESLDLCSRAAGLRLQHAGLKAPLLADT</sequence>
<protein>
    <recommendedName>
        <fullName evidence="3">Phasin domain-containing protein</fullName>
    </recommendedName>
</protein>
<evidence type="ECO:0008006" key="3">
    <source>
        <dbReference type="Google" id="ProtNLM"/>
    </source>
</evidence>
<dbReference type="OrthoDB" id="9975091at2"/>
<dbReference type="RefSeq" id="WP_111277756.1">
    <property type="nucleotide sequence ID" value="NZ_QFYS01000010.1"/>
</dbReference>
<evidence type="ECO:0000313" key="1">
    <source>
        <dbReference type="EMBL" id="RAK62810.1"/>
    </source>
</evidence>